<keyword evidence="16" id="KW-1185">Reference proteome</keyword>
<evidence type="ECO:0000256" key="11">
    <source>
        <dbReference type="SAM" id="MobiDB-lite"/>
    </source>
</evidence>
<evidence type="ECO:0000256" key="9">
    <source>
        <dbReference type="ARBA" id="ARBA00023180"/>
    </source>
</evidence>
<feature type="domain" description="Cadherin" evidence="14">
    <location>
        <begin position="134"/>
        <end position="242"/>
    </location>
</feature>
<keyword evidence="8 12" id="KW-0472">Membrane</keyword>
<evidence type="ECO:0000313" key="16">
    <source>
        <dbReference type="Proteomes" id="UP000529965"/>
    </source>
</evidence>
<dbReference type="FunFam" id="2.60.40.60:FF:000018">
    <property type="entry name" value="Protocadherin gamma c3"/>
    <property type="match status" value="1"/>
</dbReference>
<keyword evidence="9" id="KW-0325">Glycoprotein</keyword>
<evidence type="ECO:0000256" key="7">
    <source>
        <dbReference type="ARBA" id="ARBA00022989"/>
    </source>
</evidence>
<evidence type="ECO:0000256" key="13">
    <source>
        <dbReference type="SAM" id="SignalP"/>
    </source>
</evidence>
<dbReference type="InterPro" id="IPR050174">
    <property type="entry name" value="Protocadherin/Cadherin-CA"/>
</dbReference>
<evidence type="ECO:0000259" key="14">
    <source>
        <dbReference type="PROSITE" id="PS50268"/>
    </source>
</evidence>
<reference evidence="15 16" key="1">
    <citation type="submission" date="2019-09" db="EMBL/GenBank/DDBJ databases">
        <title>Bird 10,000 Genomes (B10K) Project - Family phase.</title>
        <authorList>
            <person name="Zhang G."/>
        </authorList>
    </citation>
    <scope>NUCLEOTIDE SEQUENCE [LARGE SCALE GENOMIC DNA]</scope>
    <source>
        <strain evidence="15">OUT-0015</strain>
        <tissue evidence="15">Blood</tissue>
    </source>
</reference>
<dbReference type="SMART" id="SM00112">
    <property type="entry name" value="CA"/>
    <property type="match status" value="5"/>
</dbReference>
<dbReference type="InterPro" id="IPR032455">
    <property type="entry name" value="Cadherin_C"/>
</dbReference>
<gene>
    <name evidence="15" type="primary">Pcdhga10</name>
    <name evidence="15" type="ORF">ERIRUB_R11259</name>
</gene>
<keyword evidence="3 13" id="KW-0732">Signal</keyword>
<dbReference type="PROSITE" id="PS00232">
    <property type="entry name" value="CADHERIN_1"/>
    <property type="match status" value="3"/>
</dbReference>
<feature type="domain" description="Cadherin" evidence="14">
    <location>
        <begin position="74"/>
        <end position="133"/>
    </location>
</feature>
<dbReference type="FunFam" id="2.60.40.60:FF:000002">
    <property type="entry name" value="Protocadherin alpha 2"/>
    <property type="match status" value="1"/>
</dbReference>
<dbReference type="FunFam" id="2.60.40.60:FF:000001">
    <property type="entry name" value="Protocadherin alpha 2"/>
    <property type="match status" value="1"/>
</dbReference>
<keyword evidence="5 10" id="KW-0106">Calcium</keyword>
<dbReference type="PANTHER" id="PTHR24028:SF234">
    <property type="entry name" value="PROTOCADHERIN GAMMA-A3"/>
    <property type="match status" value="1"/>
</dbReference>
<dbReference type="PROSITE" id="PS50268">
    <property type="entry name" value="CADHERIN_2"/>
    <property type="match status" value="5"/>
</dbReference>
<keyword evidence="6" id="KW-0130">Cell adhesion</keyword>
<dbReference type="InterPro" id="IPR002126">
    <property type="entry name" value="Cadherin-like_dom"/>
</dbReference>
<name>A0A7K7GGT9_ERIRU</name>
<keyword evidence="7 12" id="KW-1133">Transmembrane helix</keyword>
<evidence type="ECO:0000256" key="12">
    <source>
        <dbReference type="SAM" id="Phobius"/>
    </source>
</evidence>
<dbReference type="Pfam" id="PF00028">
    <property type="entry name" value="Cadherin"/>
    <property type="match status" value="4"/>
</dbReference>
<dbReference type="Pfam" id="PF16492">
    <property type="entry name" value="Cadherin_C_2"/>
    <property type="match status" value="1"/>
</dbReference>
<protein>
    <submittedName>
        <fullName evidence="15">PCDGA protein</fullName>
    </submittedName>
</protein>
<dbReference type="Pfam" id="PF08266">
    <property type="entry name" value="Cadherin_2"/>
    <property type="match status" value="1"/>
</dbReference>
<evidence type="ECO:0000256" key="3">
    <source>
        <dbReference type="ARBA" id="ARBA00022729"/>
    </source>
</evidence>
<dbReference type="GO" id="GO:0005886">
    <property type="term" value="C:plasma membrane"/>
    <property type="evidence" value="ECO:0007669"/>
    <property type="project" value="InterPro"/>
</dbReference>
<proteinExistence type="predicted"/>
<dbReference type="FunFam" id="2.60.40.60:FF:000006">
    <property type="entry name" value="Protocadherin alpha 2"/>
    <property type="match status" value="1"/>
</dbReference>
<evidence type="ECO:0000313" key="15">
    <source>
        <dbReference type="EMBL" id="NWY68431.1"/>
    </source>
</evidence>
<evidence type="ECO:0000256" key="1">
    <source>
        <dbReference type="ARBA" id="ARBA00004167"/>
    </source>
</evidence>
<keyword evidence="4" id="KW-0677">Repeat</keyword>
<evidence type="ECO:0000256" key="5">
    <source>
        <dbReference type="ARBA" id="ARBA00022837"/>
    </source>
</evidence>
<evidence type="ECO:0000256" key="10">
    <source>
        <dbReference type="PROSITE-ProRule" id="PRU00043"/>
    </source>
</evidence>
<dbReference type="AlphaFoldDB" id="A0A7K7GGT9"/>
<dbReference type="SUPFAM" id="SSF49313">
    <property type="entry name" value="Cadherin-like"/>
    <property type="match status" value="5"/>
</dbReference>
<dbReference type="InterPro" id="IPR015919">
    <property type="entry name" value="Cadherin-like_sf"/>
</dbReference>
<evidence type="ECO:0000256" key="6">
    <source>
        <dbReference type="ARBA" id="ARBA00022889"/>
    </source>
</evidence>
<organism evidence="15 16">
    <name type="scientific">Erithacus rubecula</name>
    <name type="common">European robin</name>
    <dbReference type="NCBI Taxonomy" id="37610"/>
    <lineage>
        <taxon>Eukaryota</taxon>
        <taxon>Metazoa</taxon>
        <taxon>Chordata</taxon>
        <taxon>Craniata</taxon>
        <taxon>Vertebrata</taxon>
        <taxon>Euteleostomi</taxon>
        <taxon>Archelosauria</taxon>
        <taxon>Archosauria</taxon>
        <taxon>Dinosauria</taxon>
        <taxon>Saurischia</taxon>
        <taxon>Theropoda</taxon>
        <taxon>Coelurosauria</taxon>
        <taxon>Aves</taxon>
        <taxon>Neognathae</taxon>
        <taxon>Neoaves</taxon>
        <taxon>Telluraves</taxon>
        <taxon>Australaves</taxon>
        <taxon>Passeriformes</taxon>
        <taxon>Turdidae</taxon>
        <taxon>Erithacus</taxon>
    </lineage>
</organism>
<comment type="caution">
    <text evidence="15">The sequence shown here is derived from an EMBL/GenBank/DDBJ whole genome shotgun (WGS) entry which is preliminary data.</text>
</comment>
<feature type="non-terminal residue" evidence="15">
    <location>
        <position position="1"/>
    </location>
</feature>
<dbReference type="Proteomes" id="UP000529965">
    <property type="component" value="Unassembled WGS sequence"/>
</dbReference>
<evidence type="ECO:0000256" key="8">
    <source>
        <dbReference type="ARBA" id="ARBA00023136"/>
    </source>
</evidence>
<feature type="transmembrane region" description="Helical" evidence="12">
    <location>
        <begin position="598"/>
        <end position="620"/>
    </location>
</feature>
<accession>A0A7K7GGT9</accession>
<dbReference type="FunFam" id="2.60.40.60:FF:000248">
    <property type="entry name" value="Protocadherin 10"/>
    <property type="match status" value="1"/>
</dbReference>
<dbReference type="GO" id="GO:0007156">
    <property type="term" value="P:homophilic cell adhesion via plasma membrane adhesion molecules"/>
    <property type="evidence" value="ECO:0007669"/>
    <property type="project" value="InterPro"/>
</dbReference>
<sequence>MCAAGRRWGRRQRALLWVMLLAAWEAAWGQLRYSVPEEMPKGSFVGDVAKDLGLQLLALSDRGVRVVSEGSTQYFALHGKTGHLVTAERIDREQLFPLVEKCVLRCELIVEGEMKFYEIEVEITDINDNAPSFPEAERGVRMSETTTPGARFPLPDALDLDSGPNSLQSYELSGDEHFSLAVQAGPGGDQRPELVLAKALDREEAAFHELVLRAMDGGDPARTGTARIRVTVLDANDNAPVFSQAEYTVRVPEDVSVGSVLVTVTATDADEGLNGEIKYSFKKVSNIFVLDYETGEITLLRSLDFEGGDSYELEVQAHDGGALFDRTKVTISVTDVNDNTPEISVRSAISEISEDAPSGTVVALLHVQDRDSGANGEVRCSLDGDVPFRLQSSHGSYYRVVTARELDREQVSEYNVTVRATDGGWPALQSSAVLALRVLDVNDNAPVFAEERYSARLAENNAAGALVLTVRATDADWGQNARVRYRLSEGRVRGAPLSSYVSVQAETGALYALRSLDYEQVRELRLWVRAEDGGAPALSSNVSVLLLVVDENDNAPQVLYPPPAALRAGSGSGGAWSGVELAPRWSEAGALAVSLTRWLVLAVAAVSCLFVAFLLLLLALRLRRWRRQQLLPPAGGALRGVPVSHFVGIDGVRAFLQSYSHDVSLTADSRKSQLRFSASGSCCDTLPARPLPDEPAPLLGDEDPA</sequence>
<dbReference type="PANTHER" id="PTHR24028">
    <property type="entry name" value="CADHERIN-87A"/>
    <property type="match status" value="1"/>
</dbReference>
<dbReference type="Gene3D" id="2.60.40.60">
    <property type="entry name" value="Cadherins"/>
    <property type="match status" value="5"/>
</dbReference>
<evidence type="ECO:0000256" key="2">
    <source>
        <dbReference type="ARBA" id="ARBA00022692"/>
    </source>
</evidence>
<dbReference type="InterPro" id="IPR020894">
    <property type="entry name" value="Cadherin_CS"/>
</dbReference>
<comment type="subcellular location">
    <subcellularLocation>
        <location evidence="1">Membrane</location>
        <topology evidence="1">Single-pass membrane protein</topology>
    </subcellularLocation>
</comment>
<feature type="chain" id="PRO_5029472431" evidence="13">
    <location>
        <begin position="30"/>
        <end position="705"/>
    </location>
</feature>
<dbReference type="InterPro" id="IPR013164">
    <property type="entry name" value="Cadherin_N"/>
</dbReference>
<feature type="region of interest" description="Disordered" evidence="11">
    <location>
        <begin position="130"/>
        <end position="154"/>
    </location>
</feature>
<feature type="signal peptide" evidence="13">
    <location>
        <begin position="1"/>
        <end position="29"/>
    </location>
</feature>
<evidence type="ECO:0000256" key="4">
    <source>
        <dbReference type="ARBA" id="ARBA00022737"/>
    </source>
</evidence>
<feature type="domain" description="Cadherin" evidence="14">
    <location>
        <begin position="243"/>
        <end position="343"/>
    </location>
</feature>
<feature type="non-terminal residue" evidence="15">
    <location>
        <position position="705"/>
    </location>
</feature>
<dbReference type="PRINTS" id="PR00205">
    <property type="entry name" value="CADHERIN"/>
</dbReference>
<keyword evidence="2 12" id="KW-0812">Transmembrane</keyword>
<dbReference type="GO" id="GO:0005509">
    <property type="term" value="F:calcium ion binding"/>
    <property type="evidence" value="ECO:0007669"/>
    <property type="project" value="UniProtKB-UniRule"/>
</dbReference>
<feature type="region of interest" description="Disordered" evidence="11">
    <location>
        <begin position="686"/>
        <end position="705"/>
    </location>
</feature>
<dbReference type="CDD" id="cd11304">
    <property type="entry name" value="Cadherin_repeat"/>
    <property type="match status" value="5"/>
</dbReference>
<feature type="domain" description="Cadherin" evidence="14">
    <location>
        <begin position="449"/>
        <end position="558"/>
    </location>
</feature>
<dbReference type="EMBL" id="VZSK01000920">
    <property type="protein sequence ID" value="NWY68431.1"/>
    <property type="molecule type" value="Genomic_DNA"/>
</dbReference>
<feature type="domain" description="Cadherin" evidence="14">
    <location>
        <begin position="351"/>
        <end position="448"/>
    </location>
</feature>